<dbReference type="AlphaFoldDB" id="C0NES0"/>
<dbReference type="GeneID" id="69034403"/>
<protein>
    <recommendedName>
        <fullName evidence="1">Aminoglycoside phosphotransferase domain-containing protein</fullName>
    </recommendedName>
</protein>
<sequence length="345" mass="39201">MESRDRRLTSQIPLDAEVLHELSPALLNISSLSSNGLEPSTTRSLSATIQRLNQAIVQSDVVWQLGSTVILGLSSKIVMKSGFGLDIEHISTMNYIKDRVPQLRAPDIHGVLQAGQRCFVFMTRFEGEPLDRVWKLLNRSQKDSIKEQLESMFFGIRSIPAPPSSSADAILGGGAPRRCKDARREIRVAEHSIANEAEFNQFLTTDPRRTETGWVKMIRSFLLSDHKMVMTHGDLHPRNIMISMKHKAPLSKPVTDWVKVTGVIDWEMCGYYPSYWEYVKALHTVGPKTATVFCAFSFGPDIEVMLREEKLRGWKIQRVSQFYAIEHVSLFRYPNSIMYKVDDNS</sequence>
<dbReference type="PANTHER" id="PTHR21310">
    <property type="entry name" value="AMINOGLYCOSIDE PHOSPHOTRANSFERASE-RELATED-RELATED"/>
    <property type="match status" value="1"/>
</dbReference>
<dbReference type="RefSeq" id="XP_045290222.1">
    <property type="nucleotide sequence ID" value="XM_045428436.1"/>
</dbReference>
<dbReference type="InterPro" id="IPR051678">
    <property type="entry name" value="AGP_Transferase"/>
</dbReference>
<dbReference type="STRING" id="447093.C0NES0"/>
<dbReference type="VEuPathDB" id="FungiDB:I7I50_01334"/>
<proteinExistence type="predicted"/>
<dbReference type="Pfam" id="PF01636">
    <property type="entry name" value="APH"/>
    <property type="match status" value="1"/>
</dbReference>
<dbReference type="PANTHER" id="PTHR21310:SF58">
    <property type="entry name" value="AMINOGLYCOSIDE PHOSPHOTRANSFERASE DOMAIN-CONTAINING PROTEIN"/>
    <property type="match status" value="1"/>
</dbReference>
<evidence type="ECO:0000259" key="1">
    <source>
        <dbReference type="Pfam" id="PF01636"/>
    </source>
</evidence>
<keyword evidence="3" id="KW-1185">Reference proteome</keyword>
<dbReference type="InParanoid" id="C0NES0"/>
<dbReference type="Gene3D" id="3.90.1200.10">
    <property type="match status" value="1"/>
</dbReference>
<dbReference type="EMBL" id="GG663364">
    <property type="protein sequence ID" value="EEH09741.1"/>
    <property type="molecule type" value="Genomic_DNA"/>
</dbReference>
<name>C0NES0_AJECG</name>
<dbReference type="SUPFAM" id="SSF56112">
    <property type="entry name" value="Protein kinase-like (PK-like)"/>
    <property type="match status" value="1"/>
</dbReference>
<dbReference type="Proteomes" id="UP000001631">
    <property type="component" value="Unassembled WGS sequence"/>
</dbReference>
<accession>C0NES0</accession>
<dbReference type="InterPro" id="IPR011009">
    <property type="entry name" value="Kinase-like_dom_sf"/>
</dbReference>
<feature type="domain" description="Aminoglycoside phosphotransferase" evidence="1">
    <location>
        <begin position="103"/>
        <end position="285"/>
    </location>
</feature>
<organism evidence="2 3">
    <name type="scientific">Ajellomyces capsulatus (strain G186AR / H82 / ATCC MYA-2454 / RMSCC 2432)</name>
    <name type="common">Darling's disease fungus</name>
    <name type="synonym">Histoplasma capsulatum</name>
    <dbReference type="NCBI Taxonomy" id="447093"/>
    <lineage>
        <taxon>Eukaryota</taxon>
        <taxon>Fungi</taxon>
        <taxon>Dikarya</taxon>
        <taxon>Ascomycota</taxon>
        <taxon>Pezizomycotina</taxon>
        <taxon>Eurotiomycetes</taxon>
        <taxon>Eurotiomycetidae</taxon>
        <taxon>Onygenales</taxon>
        <taxon>Ajellomycetaceae</taxon>
        <taxon>Histoplasma</taxon>
    </lineage>
</organism>
<dbReference type="HOGENOM" id="CLU_021768_10_0_1"/>
<gene>
    <name evidence="2" type="ORF">HCBG_01386</name>
</gene>
<evidence type="ECO:0000313" key="2">
    <source>
        <dbReference type="EMBL" id="EEH09741.1"/>
    </source>
</evidence>
<reference evidence="2" key="1">
    <citation type="submission" date="2009-02" db="EMBL/GenBank/DDBJ databases">
        <title>The Genome Sequence of Ajellomyces capsulatus strain G186AR.</title>
        <authorList>
            <consortium name="The Broad Institute Genome Sequencing Platform"/>
            <person name="Champion M."/>
            <person name="Cuomo C."/>
            <person name="Ma L.-J."/>
            <person name="Henn M.R."/>
            <person name="Sil A."/>
            <person name="Goldman B."/>
            <person name="Young S.K."/>
            <person name="Kodira C.D."/>
            <person name="Zeng Q."/>
            <person name="Koehrsen M."/>
            <person name="Alvarado L."/>
            <person name="Berlin A."/>
            <person name="Borenstein D."/>
            <person name="Chen Z."/>
            <person name="Engels R."/>
            <person name="Freedman E."/>
            <person name="Gellesch M."/>
            <person name="Goldberg J."/>
            <person name="Griggs A."/>
            <person name="Gujja S."/>
            <person name="Heiman D."/>
            <person name="Hepburn T."/>
            <person name="Howarth C."/>
            <person name="Jen D."/>
            <person name="Larson L."/>
            <person name="Lewis B."/>
            <person name="Mehta T."/>
            <person name="Park D."/>
            <person name="Pearson M."/>
            <person name="Roberts A."/>
            <person name="Saif S."/>
            <person name="Shea T."/>
            <person name="Shenoy N."/>
            <person name="Sisk P."/>
            <person name="Stolte C."/>
            <person name="Sykes S."/>
            <person name="Walk T."/>
            <person name="White J."/>
            <person name="Yandava C."/>
            <person name="Klein B."/>
            <person name="McEwen J.G."/>
            <person name="Puccia R."/>
            <person name="Goldman G.H."/>
            <person name="Felipe M.S."/>
            <person name="Nino-Vega G."/>
            <person name="San-Blas G."/>
            <person name="Taylor J."/>
            <person name="Mendoza L."/>
            <person name="Galagan J."/>
            <person name="Nusbaum C."/>
            <person name="Birren B."/>
        </authorList>
    </citation>
    <scope>NUCLEOTIDE SEQUENCE</scope>
    <source>
        <strain evidence="2">G186AR</strain>
    </source>
</reference>
<evidence type="ECO:0000313" key="3">
    <source>
        <dbReference type="Proteomes" id="UP000001631"/>
    </source>
</evidence>
<dbReference type="InterPro" id="IPR002575">
    <property type="entry name" value="Aminoglycoside_PTrfase"/>
</dbReference>